<evidence type="ECO:0000313" key="4">
    <source>
        <dbReference type="Proteomes" id="UP000002489"/>
    </source>
</evidence>
<name>A0A0D2XN27_FUSOF</name>
<feature type="region of interest" description="Disordered" evidence="2">
    <location>
        <begin position="25"/>
        <end position="181"/>
    </location>
</feature>
<dbReference type="Proteomes" id="UP000002489">
    <property type="component" value="Unassembled WGS sequence"/>
</dbReference>
<evidence type="ECO:0000313" key="3">
    <source>
        <dbReference type="EnsemblFungi" id="FOXG_05356P0"/>
    </source>
</evidence>
<gene>
    <name evidence="3" type="primary">28947337</name>
</gene>
<dbReference type="InterPro" id="IPR008462">
    <property type="entry name" value="CsbD"/>
</dbReference>
<accession>A0A0D2XN27</accession>
<feature type="compositionally biased region" description="Basic and acidic residues" evidence="2">
    <location>
        <begin position="39"/>
        <end position="52"/>
    </location>
</feature>
<dbReference type="STRING" id="426428.A0A0D2XN27"/>
<feature type="compositionally biased region" description="Basic and acidic residues" evidence="2">
    <location>
        <begin position="147"/>
        <end position="181"/>
    </location>
</feature>
<evidence type="ECO:0000256" key="2">
    <source>
        <dbReference type="SAM" id="MobiDB-lite"/>
    </source>
</evidence>
<feature type="compositionally biased region" description="Basic and acidic residues" evidence="2">
    <location>
        <begin position="100"/>
        <end position="116"/>
    </location>
</feature>
<dbReference type="VEuPathDB" id="FungiDB:FOXG_05356"/>
<organism evidence="3 4">
    <name type="scientific">Fusarium oxysporum (strain Fo5176)</name>
    <name type="common">Fusarium vascular wilt</name>
    <dbReference type="NCBI Taxonomy" id="660025"/>
    <lineage>
        <taxon>Eukaryota</taxon>
        <taxon>Fungi</taxon>
        <taxon>Dikarya</taxon>
        <taxon>Ascomycota</taxon>
        <taxon>Pezizomycotina</taxon>
        <taxon>Sordariomycetes</taxon>
        <taxon>Hypocreomycetidae</taxon>
        <taxon>Hypocreales</taxon>
        <taxon>Nectriaceae</taxon>
        <taxon>Fusarium</taxon>
        <taxon>Fusarium oxysporum species complex</taxon>
    </lineage>
</organism>
<evidence type="ECO:0000256" key="1">
    <source>
        <dbReference type="ARBA" id="ARBA00009129"/>
    </source>
</evidence>
<proteinExistence type="inferred from homology"/>
<dbReference type="PANTHER" id="PTHR40460">
    <property type="entry name" value="CHROMOSOME 1, WHOLE GENOME SHOTGUN SEQUENCE"/>
    <property type="match status" value="1"/>
</dbReference>
<dbReference type="Gene3D" id="1.10.1470.10">
    <property type="entry name" value="YjbJ"/>
    <property type="match status" value="1"/>
</dbReference>
<dbReference type="SUPFAM" id="SSF69047">
    <property type="entry name" value="Hypothetical protein YjbJ"/>
    <property type="match status" value="1"/>
</dbReference>
<protein>
    <submittedName>
        <fullName evidence="3">Uncharacterized protein</fullName>
    </submittedName>
</protein>
<dbReference type="Pfam" id="PF05532">
    <property type="entry name" value="CsbD"/>
    <property type="match status" value="1"/>
</dbReference>
<feature type="compositionally biased region" description="Polar residues" evidence="2">
    <location>
        <begin position="25"/>
        <end position="35"/>
    </location>
</feature>
<feature type="compositionally biased region" description="Polar residues" evidence="2">
    <location>
        <begin position="77"/>
        <end position="86"/>
    </location>
</feature>
<reference evidence="4" key="1">
    <citation type="journal article" date="2012" name="Mol. Plant Microbe Interact.">
        <title>A highly conserved effector in Fusarium oxysporum is required for full virulence on Arabidopsis.</title>
        <authorList>
            <person name="Thatcher L.F."/>
            <person name="Gardiner D.M."/>
            <person name="Kazan K."/>
            <person name="Manners J."/>
        </authorList>
    </citation>
    <scope>NUCLEOTIDE SEQUENCE [LARGE SCALE GENOMIC DNA]</scope>
    <source>
        <strain evidence="4">Fo5176</strain>
    </source>
</reference>
<dbReference type="EnsemblFungi" id="FOXG_05356T0">
    <property type="protein sequence ID" value="FOXG_05356P0"/>
    <property type="gene ID" value="FOXG_05356"/>
</dbReference>
<comment type="similarity">
    <text evidence="1">Belongs to the UPF0337 (CsbD) family.</text>
</comment>
<sequence>MSDTPQPSTLKSVVDSASGAVQSAIGSLTGNTSDQAAGDLKKQKAEAEHDASHATAKLPGATLSGSGAAAKDDTNRTEGSWNQTAGSAKEAVGGIIGSESLKKAGHEQNLEGRNQEAKGQLSDLGTGISERVQGTLGGAVSNLTGNKEQEAHYDELRAEGKTRQRGVEHDLQKQAEAESRE</sequence>
<reference evidence="3" key="2">
    <citation type="submission" date="2025-08" db="UniProtKB">
        <authorList>
            <consortium name="EnsemblFungi"/>
        </authorList>
    </citation>
    <scope>IDENTIFICATION</scope>
    <source>
        <strain evidence="3">4287 / CBS 123668 / FGSC 9935 / NRRL 34936</strain>
    </source>
</reference>
<dbReference type="InterPro" id="IPR036629">
    <property type="entry name" value="YjbJ_sf"/>
</dbReference>
<dbReference type="AlphaFoldDB" id="A0A0D2XN27"/>
<dbReference type="PANTHER" id="PTHR40460:SF1">
    <property type="entry name" value="CSBD-LIKE DOMAIN-CONTAINING PROTEIN"/>
    <property type="match status" value="1"/>
</dbReference>